<dbReference type="InterPro" id="IPR016201">
    <property type="entry name" value="PSI"/>
</dbReference>
<feature type="region of interest" description="Disordered" evidence="7">
    <location>
        <begin position="584"/>
        <end position="620"/>
    </location>
</feature>
<evidence type="ECO:0000256" key="5">
    <source>
        <dbReference type="ARBA" id="ARBA00023180"/>
    </source>
</evidence>
<organism evidence="11 12">
    <name type="scientific">Priapulus caudatus</name>
    <name type="common">Priapulid worm</name>
    <dbReference type="NCBI Taxonomy" id="37621"/>
    <lineage>
        <taxon>Eukaryota</taxon>
        <taxon>Metazoa</taxon>
        <taxon>Ecdysozoa</taxon>
        <taxon>Scalidophora</taxon>
        <taxon>Priapulida</taxon>
        <taxon>Priapulimorpha</taxon>
        <taxon>Priapulimorphida</taxon>
        <taxon>Priapulidae</taxon>
        <taxon>Priapulus</taxon>
    </lineage>
</organism>
<dbReference type="SUPFAM" id="SSF103575">
    <property type="entry name" value="Plexin repeat"/>
    <property type="match status" value="1"/>
</dbReference>
<name>A0ABM1EMC4_PRICU</name>
<keyword evidence="5" id="KW-0325">Glycoprotein</keyword>
<dbReference type="Pfam" id="PF01403">
    <property type="entry name" value="Sema"/>
    <property type="match status" value="1"/>
</dbReference>
<dbReference type="SUPFAM" id="SSF101912">
    <property type="entry name" value="Sema domain"/>
    <property type="match status" value="1"/>
</dbReference>
<evidence type="ECO:0000256" key="9">
    <source>
        <dbReference type="SAM" id="SignalP"/>
    </source>
</evidence>
<feature type="signal peptide" evidence="9">
    <location>
        <begin position="1"/>
        <end position="30"/>
    </location>
</feature>
<evidence type="ECO:0000256" key="2">
    <source>
        <dbReference type="ARBA" id="ARBA00022902"/>
    </source>
</evidence>
<keyword evidence="8" id="KW-0812">Transmembrane</keyword>
<dbReference type="GeneID" id="106813663"/>
<evidence type="ECO:0000313" key="12">
    <source>
        <dbReference type="RefSeq" id="XP_014673345.1"/>
    </source>
</evidence>
<dbReference type="SMART" id="SM00630">
    <property type="entry name" value="Sema"/>
    <property type="match status" value="1"/>
</dbReference>
<evidence type="ECO:0000256" key="3">
    <source>
        <dbReference type="ARBA" id="ARBA00023136"/>
    </source>
</evidence>
<evidence type="ECO:0000256" key="8">
    <source>
        <dbReference type="SAM" id="Phobius"/>
    </source>
</evidence>
<keyword evidence="2" id="KW-0524">Neurogenesis</keyword>
<dbReference type="Proteomes" id="UP000695022">
    <property type="component" value="Unplaced"/>
</dbReference>
<dbReference type="InterPro" id="IPR002165">
    <property type="entry name" value="Plexin_repeat"/>
</dbReference>
<keyword evidence="11" id="KW-1185">Reference proteome</keyword>
<dbReference type="Pfam" id="PF01437">
    <property type="entry name" value="PSI"/>
    <property type="match status" value="1"/>
</dbReference>
<dbReference type="RefSeq" id="XP_014673345.1">
    <property type="nucleotide sequence ID" value="XM_014817859.1"/>
</dbReference>
<evidence type="ECO:0000259" key="10">
    <source>
        <dbReference type="PROSITE" id="PS51004"/>
    </source>
</evidence>
<dbReference type="InterPro" id="IPR015943">
    <property type="entry name" value="WD40/YVTN_repeat-like_dom_sf"/>
</dbReference>
<evidence type="ECO:0000256" key="7">
    <source>
        <dbReference type="SAM" id="MobiDB-lite"/>
    </source>
</evidence>
<accession>A0ABM1EMC4</accession>
<keyword evidence="3 8" id="KW-0472">Membrane</keyword>
<dbReference type="PANTHER" id="PTHR11036">
    <property type="entry name" value="SEMAPHORIN"/>
    <property type="match status" value="1"/>
</dbReference>
<dbReference type="PROSITE" id="PS51004">
    <property type="entry name" value="SEMA"/>
    <property type="match status" value="1"/>
</dbReference>
<feature type="region of interest" description="Disordered" evidence="7">
    <location>
        <begin position="356"/>
        <end position="377"/>
    </location>
</feature>
<comment type="subcellular location">
    <subcellularLocation>
        <location evidence="1">Membrane</location>
    </subcellularLocation>
</comment>
<evidence type="ECO:0000256" key="6">
    <source>
        <dbReference type="PROSITE-ProRule" id="PRU00352"/>
    </source>
</evidence>
<dbReference type="Gene3D" id="3.30.1680.10">
    <property type="entry name" value="ligand-binding face of the semaphorins, domain 2"/>
    <property type="match status" value="1"/>
</dbReference>
<keyword evidence="8" id="KW-1133">Transmembrane helix</keyword>
<feature type="chain" id="PRO_5045233074" evidence="9">
    <location>
        <begin position="31"/>
        <end position="801"/>
    </location>
</feature>
<evidence type="ECO:0000256" key="4">
    <source>
        <dbReference type="ARBA" id="ARBA00023157"/>
    </source>
</evidence>
<proteinExistence type="predicted"/>
<evidence type="ECO:0000256" key="1">
    <source>
        <dbReference type="ARBA" id="ARBA00004370"/>
    </source>
</evidence>
<comment type="caution">
    <text evidence="6">Lacks conserved residue(s) required for the propagation of feature annotation.</text>
</comment>
<feature type="transmembrane region" description="Helical" evidence="8">
    <location>
        <begin position="689"/>
        <end position="711"/>
    </location>
</feature>
<sequence length="801" mass="88375">MATCLRFGMAVRCTSSFPLLLLLMMTSVHSWLQDIQPNMVVEHPKDVKEFVGNGTDPDYFKILEQDGDKLLVGARNFVYTIQLREFREDEPRRLEWPANSEDVSKCLNKGKSVYKCHNFIRVLKKVGTNKALICGTNAFKPMCREYVFDESQYQYVMVSESPGEAKSPLDPEQDSTAVWVGGELYTATVRDFIASDYIIYREPVRTMSRNIDWLNEARFVGSFAHDDHVYFLFRETAVEYTKCGKAVYSRVARVCKNDRGGLLVLEGQWTSFVKSRLICSLPGDYPFHFNEIQASTPLVETMVNGKRELVFYAVFTTPDNSISGSAVCAFRMRNVTDAFDGPFKAHDVDSCWQTVPSSKVPSPRPGTCVNDSQDSSQLPDTTLNFIKDKPLMDMPVPPMGSEPLLVRTHLQSKFTHITVDPQVVAVDGSTYDVMFVGTSDGFVFKSLHVNSGGGGGDDARRHIVVEQVRVLNVTLHGNLTNLYVYRQRTPDGDTDEKLVVVSQRSVHALPVQHCAVRVSCAGCVQLQDPYCAWDRKKKLCVHDANRGDAADKRKPWSTPHPGQFIQNVQDGFHVDCKDVDEKLTSTSTTPEVTTHPATTAPPSTEPPTTTTVAPPSTSTPAAPSATQCICDCSKVANASFAKYVVNNEITGSTEDIKPQEAPASKCAPALEPSTAQLTGSSHAYSAESLTLAIVLTLILALLIGFCFGYRFSMWHARRARDGEPPYKENNDLRRASREAQHLNHDAGSIGSGGYVVNNKPPVNLVLNVAPKGGGGGKSPNISTTDSVYNTNTLTKAKKVYL</sequence>
<dbReference type="SMART" id="SM00423">
    <property type="entry name" value="PSI"/>
    <property type="match status" value="1"/>
</dbReference>
<dbReference type="InterPro" id="IPR001627">
    <property type="entry name" value="Semap_dom"/>
</dbReference>
<feature type="domain" description="Sema" evidence="10">
    <location>
        <begin position="31"/>
        <end position="511"/>
    </location>
</feature>
<evidence type="ECO:0000313" key="11">
    <source>
        <dbReference type="Proteomes" id="UP000695022"/>
    </source>
</evidence>
<reference evidence="12" key="1">
    <citation type="submission" date="2025-08" db="UniProtKB">
        <authorList>
            <consortium name="RefSeq"/>
        </authorList>
    </citation>
    <scope>IDENTIFICATION</scope>
</reference>
<keyword evidence="9" id="KW-0732">Signal</keyword>
<dbReference type="InterPro" id="IPR036352">
    <property type="entry name" value="Semap_dom_sf"/>
</dbReference>
<keyword evidence="4" id="KW-1015">Disulfide bond</keyword>
<protein>
    <submittedName>
        <fullName evidence="12">Semaphorin-1A-like isoform X1</fullName>
    </submittedName>
</protein>
<gene>
    <name evidence="12" type="primary">LOC106813663</name>
</gene>
<dbReference type="Gene3D" id="2.130.10.10">
    <property type="entry name" value="YVTN repeat-like/Quinoprotein amine dehydrogenase"/>
    <property type="match status" value="1"/>
</dbReference>
<dbReference type="PANTHER" id="PTHR11036:SF127">
    <property type="entry name" value="SEMAPHORIN-1A"/>
    <property type="match status" value="1"/>
</dbReference>
<dbReference type="InterPro" id="IPR027231">
    <property type="entry name" value="Semaphorin"/>
</dbReference>